<keyword evidence="4 9" id="KW-0597">Phosphoprotein</keyword>
<dbReference type="Gene3D" id="3.30.565.10">
    <property type="entry name" value="Histidine kinase-like ATPase, C-terminal domain"/>
    <property type="match status" value="1"/>
</dbReference>
<keyword evidence="17" id="KW-1185">Reference proteome</keyword>
<proteinExistence type="predicted"/>
<evidence type="ECO:0000256" key="7">
    <source>
        <dbReference type="ARBA" id="ARBA00023012"/>
    </source>
</evidence>
<evidence type="ECO:0000256" key="8">
    <source>
        <dbReference type="PROSITE-ProRule" id="PRU00110"/>
    </source>
</evidence>
<comment type="subcellular location">
    <subcellularLocation>
        <location evidence="2">Membrane</location>
    </subcellularLocation>
</comment>
<dbReference type="InterPro" id="IPR036890">
    <property type="entry name" value="HATPase_C_sf"/>
</dbReference>
<dbReference type="NCBIfam" id="NF008318">
    <property type="entry name" value="PRK11107.1"/>
    <property type="match status" value="1"/>
</dbReference>
<comment type="caution">
    <text evidence="9">Lacks conserved residue(s) required for the propagation of feature annotation.</text>
</comment>
<dbReference type="Gene3D" id="6.10.340.10">
    <property type="match status" value="1"/>
</dbReference>
<dbReference type="SMART" id="SM00304">
    <property type="entry name" value="HAMP"/>
    <property type="match status" value="1"/>
</dbReference>
<dbReference type="SMART" id="SM00387">
    <property type="entry name" value="HATPase_c"/>
    <property type="match status" value="1"/>
</dbReference>
<evidence type="ECO:0000313" key="17">
    <source>
        <dbReference type="Proteomes" id="UP001595962"/>
    </source>
</evidence>
<dbReference type="PANTHER" id="PTHR45339:SF5">
    <property type="entry name" value="HISTIDINE KINASE"/>
    <property type="match status" value="1"/>
</dbReference>
<dbReference type="PRINTS" id="PR00344">
    <property type="entry name" value="BCTRLSENSOR"/>
</dbReference>
<dbReference type="InterPro" id="IPR036641">
    <property type="entry name" value="HPT_dom_sf"/>
</dbReference>
<dbReference type="SMART" id="SM00073">
    <property type="entry name" value="HPT"/>
    <property type="match status" value="1"/>
</dbReference>
<evidence type="ECO:0000256" key="10">
    <source>
        <dbReference type="SAM" id="Coils"/>
    </source>
</evidence>
<feature type="coiled-coil region" evidence="10">
    <location>
        <begin position="225"/>
        <end position="281"/>
    </location>
</feature>
<evidence type="ECO:0000256" key="11">
    <source>
        <dbReference type="SAM" id="Phobius"/>
    </source>
</evidence>
<dbReference type="InterPro" id="IPR008207">
    <property type="entry name" value="Sig_transdc_His_kin_Hpt_dom"/>
</dbReference>
<dbReference type="InterPro" id="IPR011006">
    <property type="entry name" value="CheY-like_superfamily"/>
</dbReference>
<dbReference type="InterPro" id="IPR003660">
    <property type="entry name" value="HAMP_dom"/>
</dbReference>
<gene>
    <name evidence="16" type="primary">barA</name>
    <name evidence="16" type="ORF">ACFO3I_01450</name>
</gene>
<dbReference type="PROSITE" id="PS50110">
    <property type="entry name" value="RESPONSE_REGULATORY"/>
    <property type="match status" value="2"/>
</dbReference>
<dbReference type="SUPFAM" id="SSF52172">
    <property type="entry name" value="CheY-like"/>
    <property type="match status" value="2"/>
</dbReference>
<dbReference type="SMART" id="SM00448">
    <property type="entry name" value="REC"/>
    <property type="match status" value="2"/>
</dbReference>
<dbReference type="InterPro" id="IPR003594">
    <property type="entry name" value="HATPase_dom"/>
</dbReference>
<keyword evidence="11" id="KW-1133">Transmembrane helix</keyword>
<reference evidence="17" key="1">
    <citation type="journal article" date="2019" name="Int. J. Syst. Evol. Microbiol.">
        <title>The Global Catalogue of Microorganisms (GCM) 10K type strain sequencing project: providing services to taxonomists for standard genome sequencing and annotation.</title>
        <authorList>
            <consortium name="The Broad Institute Genomics Platform"/>
            <consortium name="The Broad Institute Genome Sequencing Center for Infectious Disease"/>
            <person name="Wu L."/>
            <person name="Ma J."/>
        </authorList>
    </citation>
    <scope>NUCLEOTIDE SEQUENCE [LARGE SCALE GENOMIC DNA]</scope>
    <source>
        <strain evidence="17">DT28</strain>
    </source>
</reference>
<dbReference type="GO" id="GO:0004673">
    <property type="term" value="F:protein histidine kinase activity"/>
    <property type="evidence" value="ECO:0007669"/>
    <property type="project" value="UniProtKB-EC"/>
</dbReference>
<evidence type="ECO:0000256" key="2">
    <source>
        <dbReference type="ARBA" id="ARBA00004370"/>
    </source>
</evidence>
<feature type="domain" description="Response regulatory" evidence="13">
    <location>
        <begin position="530"/>
        <end position="646"/>
    </location>
</feature>
<keyword evidence="7" id="KW-0902">Two-component regulatory system</keyword>
<evidence type="ECO:0000259" key="14">
    <source>
        <dbReference type="PROSITE" id="PS50885"/>
    </source>
</evidence>
<feature type="transmembrane region" description="Helical" evidence="11">
    <location>
        <begin position="168"/>
        <end position="188"/>
    </location>
</feature>
<dbReference type="Pfam" id="PF00672">
    <property type="entry name" value="HAMP"/>
    <property type="match status" value="1"/>
</dbReference>
<evidence type="ECO:0000259" key="13">
    <source>
        <dbReference type="PROSITE" id="PS50110"/>
    </source>
</evidence>
<dbReference type="Pfam" id="PF00072">
    <property type="entry name" value="Response_reg"/>
    <property type="match status" value="1"/>
</dbReference>
<dbReference type="Pfam" id="PF09984">
    <property type="entry name" value="sCache_4"/>
    <property type="match status" value="1"/>
</dbReference>
<dbReference type="Pfam" id="PF02518">
    <property type="entry name" value="HATPase_c"/>
    <property type="match status" value="1"/>
</dbReference>
<evidence type="ECO:0000256" key="1">
    <source>
        <dbReference type="ARBA" id="ARBA00000085"/>
    </source>
</evidence>
<dbReference type="SUPFAM" id="SSF47384">
    <property type="entry name" value="Homodimeric domain of signal transducing histidine kinase"/>
    <property type="match status" value="1"/>
</dbReference>
<name>A0ABV9JGL8_9GAMM</name>
<comment type="caution">
    <text evidence="16">The sequence shown here is derived from an EMBL/GenBank/DDBJ whole genome shotgun (WGS) entry which is preliminary data.</text>
</comment>
<evidence type="ECO:0000256" key="5">
    <source>
        <dbReference type="ARBA" id="ARBA00022679"/>
    </source>
</evidence>
<feature type="domain" description="HPt" evidence="15">
    <location>
        <begin position="813"/>
        <end position="911"/>
    </location>
</feature>
<feature type="modified residue" description="4-aspartylphosphate" evidence="9">
    <location>
        <position position="713"/>
    </location>
</feature>
<keyword evidence="6 16" id="KW-0418">Kinase</keyword>
<dbReference type="CDD" id="cd17546">
    <property type="entry name" value="REC_hyHK_CKI1_RcsC-like"/>
    <property type="match status" value="1"/>
</dbReference>
<sequence>MTKLALRHWVLLTTLVPTLVVSLGLASYFSLVRHQDLAADLSQQAENIAAPLAIASEHALLQNSRQDLKRLLDASHRKNPALVKSIAIFNADHELLVTTNYHKDFNLLKFPHFAAIPAQPQLELTDDYLVMRYPIIPESVAAVAEPLPLGYVAVQLSRDKNRLRQQSALLGTLLLVVLALGFAVYASLKLVKRISTPVRQMNDVIRQLSQGHYRQQLPDNYLGELELLRRNINSLASALKQHDDEVQQSIEQATSDLQQSLEQLEMQNIELDLARKRALEDNRSKSDFLAKMSHELRTPLNAVIGFTRQLLKTNLTSNQQDYLATIQKSANSLLSLVNDVLDYAKLEEGRMPINPEPFSLRDLLNDATELLAANAFDKQLELVLFVENNCPDDLVADPVRINQILTNLAGNAIKFTEQGSVLIRVSGRALADDQWQLKFAIHDTGIGISEEQQKQLFDGFSQGDQHIGKRYGGTGLGLVISQRLVQAMGGRIGFDSRPGEGSVFWFTLQCKRHPLSIAEPLPLTELKQKNLLYFEPQQNSREAMLAQLEHWGLQVTSCSNMTQLSQTLSLQPHFDLILLGRAISLTQVNQVIELLQQLRQHSEHIYMLVNTLSPNLREVLQASGASAVLAKPSHYRKLASTLAQPYLQQNEHSPASEKPKARLRVLSVDDNEANLKLINALLSEMVEQVDSATNGAEAWQKASQMHYDVIFMDINMPVMDGIQACQRIQQSSLNEATPIIAVTAHALDGERERLLDLGFCEFLTKPLDEKLLLYTLRECCPEFQSSQVVESEHQLPNSKQLDWTLALQRAGGKLDLAKEMLWMLVKSLPDAQKSIGQAMEANNNQALLQHIHKLHGASCYTGLPVMKQLTELLETQLKKGASIAELEPELFELQDRISALLQDAAQWPELV</sequence>
<dbReference type="InterPro" id="IPR001789">
    <property type="entry name" value="Sig_transdc_resp-reg_receiver"/>
</dbReference>
<dbReference type="InterPro" id="IPR036097">
    <property type="entry name" value="HisK_dim/P_sf"/>
</dbReference>
<dbReference type="EC" id="2.7.13.3" evidence="3"/>
<evidence type="ECO:0000256" key="3">
    <source>
        <dbReference type="ARBA" id="ARBA00012438"/>
    </source>
</evidence>
<feature type="domain" description="Response regulatory" evidence="13">
    <location>
        <begin position="664"/>
        <end position="780"/>
    </location>
</feature>
<protein>
    <recommendedName>
        <fullName evidence="3">histidine kinase</fullName>
        <ecNumber evidence="3">2.7.13.3</ecNumber>
    </recommendedName>
</protein>
<evidence type="ECO:0000256" key="4">
    <source>
        <dbReference type="ARBA" id="ARBA00022553"/>
    </source>
</evidence>
<evidence type="ECO:0000259" key="12">
    <source>
        <dbReference type="PROSITE" id="PS50109"/>
    </source>
</evidence>
<dbReference type="SUPFAM" id="SSF55874">
    <property type="entry name" value="ATPase domain of HSP90 chaperone/DNA topoisomerase II/histidine kinase"/>
    <property type="match status" value="1"/>
</dbReference>
<dbReference type="Proteomes" id="UP001595962">
    <property type="component" value="Unassembled WGS sequence"/>
</dbReference>
<dbReference type="CDD" id="cd00082">
    <property type="entry name" value="HisKA"/>
    <property type="match status" value="1"/>
</dbReference>
<keyword evidence="11" id="KW-0472">Membrane</keyword>
<dbReference type="Gene3D" id="3.40.50.2300">
    <property type="match status" value="2"/>
</dbReference>
<evidence type="ECO:0000313" key="16">
    <source>
        <dbReference type="EMBL" id="MFC4653681.1"/>
    </source>
</evidence>
<dbReference type="Pfam" id="PF01627">
    <property type="entry name" value="Hpt"/>
    <property type="match status" value="1"/>
</dbReference>
<dbReference type="CDD" id="cd00156">
    <property type="entry name" value="REC"/>
    <property type="match status" value="1"/>
</dbReference>
<dbReference type="Pfam" id="PF00512">
    <property type="entry name" value="HisKA"/>
    <property type="match status" value="1"/>
</dbReference>
<dbReference type="PROSITE" id="PS50109">
    <property type="entry name" value="HIS_KIN"/>
    <property type="match status" value="1"/>
</dbReference>
<dbReference type="PANTHER" id="PTHR45339">
    <property type="entry name" value="HYBRID SIGNAL TRANSDUCTION HISTIDINE KINASE J"/>
    <property type="match status" value="1"/>
</dbReference>
<dbReference type="SUPFAM" id="SSF47226">
    <property type="entry name" value="Histidine-containing phosphotransfer domain, HPT domain"/>
    <property type="match status" value="1"/>
</dbReference>
<dbReference type="Gene3D" id="1.10.287.130">
    <property type="match status" value="1"/>
</dbReference>
<dbReference type="RefSeq" id="WP_377331149.1">
    <property type="nucleotide sequence ID" value="NZ_JBHSGB010000001.1"/>
</dbReference>
<evidence type="ECO:0000256" key="6">
    <source>
        <dbReference type="ARBA" id="ARBA00022777"/>
    </source>
</evidence>
<dbReference type="InterPro" id="IPR003661">
    <property type="entry name" value="HisK_dim/P_dom"/>
</dbReference>
<keyword evidence="11" id="KW-0812">Transmembrane</keyword>
<keyword evidence="5 16" id="KW-0808">Transferase</keyword>
<comment type="catalytic activity">
    <reaction evidence="1">
        <text>ATP + protein L-histidine = ADP + protein N-phospho-L-histidine.</text>
        <dbReference type="EC" id="2.7.13.3"/>
    </reaction>
</comment>
<accession>A0ABV9JGL8</accession>
<dbReference type="InterPro" id="IPR019247">
    <property type="entry name" value="Histidine_kinase_BarA_N"/>
</dbReference>
<dbReference type="InterPro" id="IPR005467">
    <property type="entry name" value="His_kinase_dom"/>
</dbReference>
<feature type="domain" description="HAMP" evidence="14">
    <location>
        <begin position="192"/>
        <end position="244"/>
    </location>
</feature>
<feature type="domain" description="Histidine kinase" evidence="12">
    <location>
        <begin position="291"/>
        <end position="512"/>
    </location>
</feature>
<dbReference type="Gene3D" id="1.20.120.160">
    <property type="entry name" value="HPT domain"/>
    <property type="match status" value="1"/>
</dbReference>
<dbReference type="InterPro" id="IPR004358">
    <property type="entry name" value="Sig_transdc_His_kin-like_C"/>
</dbReference>
<evidence type="ECO:0000256" key="9">
    <source>
        <dbReference type="PROSITE-ProRule" id="PRU00169"/>
    </source>
</evidence>
<feature type="transmembrane region" description="Helical" evidence="11">
    <location>
        <begin position="6"/>
        <end position="29"/>
    </location>
</feature>
<dbReference type="CDD" id="cd16922">
    <property type="entry name" value="HATPase_EvgS-ArcB-TorS-like"/>
    <property type="match status" value="1"/>
</dbReference>
<feature type="modified residue" description="Phosphohistidine" evidence="8">
    <location>
        <position position="852"/>
    </location>
</feature>
<evidence type="ECO:0000259" key="15">
    <source>
        <dbReference type="PROSITE" id="PS50894"/>
    </source>
</evidence>
<organism evidence="16 17">
    <name type="scientific">Rheinheimera marina</name>
    <dbReference type="NCBI Taxonomy" id="1774958"/>
    <lineage>
        <taxon>Bacteria</taxon>
        <taxon>Pseudomonadati</taxon>
        <taxon>Pseudomonadota</taxon>
        <taxon>Gammaproteobacteria</taxon>
        <taxon>Chromatiales</taxon>
        <taxon>Chromatiaceae</taxon>
        <taxon>Rheinheimera</taxon>
    </lineage>
</organism>
<dbReference type="SMART" id="SM00388">
    <property type="entry name" value="HisKA"/>
    <property type="match status" value="1"/>
</dbReference>
<dbReference type="EMBL" id="JBHSGB010000001">
    <property type="protein sequence ID" value="MFC4653681.1"/>
    <property type="molecule type" value="Genomic_DNA"/>
</dbReference>
<keyword evidence="10" id="KW-0175">Coiled coil</keyword>
<dbReference type="PROSITE" id="PS50894">
    <property type="entry name" value="HPT"/>
    <property type="match status" value="1"/>
</dbReference>
<dbReference type="PROSITE" id="PS50885">
    <property type="entry name" value="HAMP"/>
    <property type="match status" value="1"/>
</dbReference>